<evidence type="ECO:0000256" key="2">
    <source>
        <dbReference type="ARBA" id="ARBA00022598"/>
    </source>
</evidence>
<keyword evidence="4" id="KW-0694">RNA-binding</keyword>
<comment type="catalytic activity">
    <reaction evidence="4">
        <text>cytidine(34) in elongator tRNA(Met) + acetate + ATP = N(4)-acetylcytidine(34) in elongator tRNA(Met) + AMP + diphosphate</text>
        <dbReference type="Rhea" id="RHEA:58144"/>
        <dbReference type="Rhea" id="RHEA-COMP:10693"/>
        <dbReference type="Rhea" id="RHEA-COMP:10694"/>
        <dbReference type="ChEBI" id="CHEBI:30089"/>
        <dbReference type="ChEBI" id="CHEBI:30616"/>
        <dbReference type="ChEBI" id="CHEBI:33019"/>
        <dbReference type="ChEBI" id="CHEBI:74900"/>
        <dbReference type="ChEBI" id="CHEBI:82748"/>
        <dbReference type="ChEBI" id="CHEBI:456215"/>
    </reaction>
</comment>
<dbReference type="RefSeq" id="WP_037549422.1">
    <property type="nucleotide sequence ID" value="NZ_CAJCGD010000005.1"/>
</dbReference>
<keyword evidence="1 4" id="KW-0820">tRNA-binding</keyword>
<dbReference type="PANTHER" id="PTHR37825:SF1">
    <property type="entry name" value="TRNA(MET) CYTIDINE ACETATE LIGASE"/>
    <property type="match status" value="1"/>
</dbReference>
<dbReference type="InterPro" id="IPR008513">
    <property type="entry name" value="tRNA(Met)_cyd_acetate_ligase"/>
</dbReference>
<name>A0A2K0A8T0_STAHA</name>
<dbReference type="NCBIfam" id="NF010191">
    <property type="entry name" value="PRK13670.1"/>
    <property type="match status" value="1"/>
</dbReference>
<comment type="caution">
    <text evidence="5">The sequence shown here is derived from an EMBL/GenBank/DDBJ whole genome shotgun (WGS) entry which is preliminary data.</text>
</comment>
<reference evidence="5 6" key="1">
    <citation type="submission" date="2017-12" db="EMBL/GenBank/DDBJ databases">
        <title>FDA dAtabase for Regulatory Grade micrObial Sequences (FDA-ARGOS): Supporting development and validation of Infectious Disease Dx tests.</title>
        <authorList>
            <person name="Hoffmann M."/>
            <person name="Allard M."/>
            <person name="Evans P."/>
            <person name="Brown E."/>
            <person name="Tallon L."/>
            <person name="Sadzewicz L."/>
            <person name="Sengamalay N."/>
            <person name="Ott S."/>
            <person name="Godinez A."/>
            <person name="Nagaraj S."/>
            <person name="Vavikolanu K."/>
            <person name="Aluvathingal J."/>
            <person name="Nadendla S."/>
            <person name="Sichtig H."/>
        </authorList>
    </citation>
    <scope>NUCLEOTIDE SEQUENCE [LARGE SCALE GENOMIC DNA]</scope>
    <source>
        <strain evidence="5 6">FDAARGOS_148</strain>
    </source>
</reference>
<gene>
    <name evidence="4" type="primary">tmcAL</name>
    <name evidence="5" type="ORF">AL503_011870</name>
</gene>
<keyword evidence="5" id="KW-0808">Transferase</keyword>
<dbReference type="Gene3D" id="3.40.50.620">
    <property type="entry name" value="HUPs"/>
    <property type="match status" value="1"/>
</dbReference>
<protein>
    <recommendedName>
        <fullName evidence="4">tRNA(Met) cytidine acetate ligase</fullName>
        <ecNumber evidence="4">6.3.4.-</ecNumber>
    </recommendedName>
</protein>
<evidence type="ECO:0000256" key="1">
    <source>
        <dbReference type="ARBA" id="ARBA00022555"/>
    </source>
</evidence>
<keyword evidence="2 4" id="KW-0436">Ligase</keyword>
<dbReference type="GO" id="GO:0005524">
    <property type="term" value="F:ATP binding"/>
    <property type="evidence" value="ECO:0007669"/>
    <property type="project" value="UniProtKB-KW"/>
</dbReference>
<evidence type="ECO:0000256" key="3">
    <source>
        <dbReference type="ARBA" id="ARBA00022694"/>
    </source>
</evidence>
<accession>A0A2K0A8T0</accession>
<evidence type="ECO:0000256" key="4">
    <source>
        <dbReference type="HAMAP-Rule" id="MF_01539"/>
    </source>
</evidence>
<comment type="subcellular location">
    <subcellularLocation>
        <location evidence="4">Cytoplasm</location>
    </subcellularLocation>
</comment>
<keyword evidence="3 4" id="KW-0819">tRNA processing</keyword>
<dbReference type="EC" id="6.3.4.-" evidence="4"/>
<dbReference type="GO" id="GO:0000049">
    <property type="term" value="F:tRNA binding"/>
    <property type="evidence" value="ECO:0007669"/>
    <property type="project" value="UniProtKB-KW"/>
</dbReference>
<dbReference type="HAMAP" id="MF_01539">
    <property type="entry name" value="TmcAL"/>
    <property type="match status" value="1"/>
</dbReference>
<comment type="similarity">
    <text evidence="4">Belongs to the TmcAL family.</text>
</comment>
<comment type="function">
    <text evidence="4">Catalyzes the formation of N(4)-acetylcytidine (ac(4)C) at the wobble position of elongator tRNA(Met), using acetate and ATP as substrates. First activates an acetate ion to form acetyladenylate (Ac-AMP) and then transfers the acetyl group to tRNA to form ac(4)C34.</text>
</comment>
<dbReference type="InterPro" id="IPR014729">
    <property type="entry name" value="Rossmann-like_a/b/a_fold"/>
</dbReference>
<comment type="caution">
    <text evidence="4">Lacks conserved residue(s) required for the propagation of feature annotation.</text>
</comment>
<feature type="binding site" evidence="4">
    <location>
        <position position="178"/>
    </location>
    <ligand>
        <name>ATP</name>
        <dbReference type="ChEBI" id="CHEBI:30616"/>
    </ligand>
</feature>
<dbReference type="GO" id="GO:0016879">
    <property type="term" value="F:ligase activity, forming carbon-nitrogen bonds"/>
    <property type="evidence" value="ECO:0007669"/>
    <property type="project" value="UniProtKB-UniRule"/>
</dbReference>
<dbReference type="GO" id="GO:0006400">
    <property type="term" value="P:tRNA modification"/>
    <property type="evidence" value="ECO:0007669"/>
    <property type="project" value="UniProtKB-UniRule"/>
</dbReference>
<keyword evidence="4" id="KW-0547">Nucleotide-binding</keyword>
<keyword evidence="4" id="KW-0963">Cytoplasm</keyword>
<feature type="binding site" evidence="4">
    <location>
        <position position="100"/>
    </location>
    <ligand>
        <name>ATP</name>
        <dbReference type="ChEBI" id="CHEBI:30616"/>
    </ligand>
</feature>
<proteinExistence type="inferred from homology"/>
<evidence type="ECO:0000313" key="5">
    <source>
        <dbReference type="EMBL" id="PNN21430.1"/>
    </source>
</evidence>
<feature type="binding site" evidence="4">
    <location>
        <begin position="7"/>
        <end position="20"/>
    </location>
    <ligand>
        <name>ATP</name>
        <dbReference type="ChEBI" id="CHEBI:30616"/>
    </ligand>
</feature>
<dbReference type="GO" id="GO:0005737">
    <property type="term" value="C:cytoplasm"/>
    <property type="evidence" value="ECO:0007669"/>
    <property type="project" value="UniProtKB-SubCell"/>
</dbReference>
<dbReference type="PANTHER" id="PTHR37825">
    <property type="entry name" value="TRNA(MET) CYTIDINE ACETATE LIGASE"/>
    <property type="match status" value="1"/>
</dbReference>
<dbReference type="SUPFAM" id="SSF52374">
    <property type="entry name" value="Nucleotidylyl transferase"/>
    <property type="match status" value="1"/>
</dbReference>
<dbReference type="Pfam" id="PF05636">
    <property type="entry name" value="HIGH_NTase1"/>
    <property type="match status" value="1"/>
</dbReference>
<dbReference type="GO" id="GO:0016740">
    <property type="term" value="F:transferase activity"/>
    <property type="evidence" value="ECO:0007669"/>
    <property type="project" value="UniProtKB-KW"/>
</dbReference>
<keyword evidence="4" id="KW-0067">ATP-binding</keyword>
<dbReference type="Proteomes" id="UP000053523">
    <property type="component" value="Unassembled WGS sequence"/>
</dbReference>
<feature type="binding site" evidence="4">
    <location>
        <position position="153"/>
    </location>
    <ligand>
        <name>ATP</name>
        <dbReference type="ChEBI" id="CHEBI:30616"/>
    </ligand>
</feature>
<organism evidence="5 6">
    <name type="scientific">Staphylococcus haemolyticus</name>
    <dbReference type="NCBI Taxonomy" id="1283"/>
    <lineage>
        <taxon>Bacteria</taxon>
        <taxon>Bacillati</taxon>
        <taxon>Bacillota</taxon>
        <taxon>Bacilli</taxon>
        <taxon>Bacillales</taxon>
        <taxon>Staphylococcaceae</taxon>
        <taxon>Staphylococcus</taxon>
    </lineage>
</organism>
<evidence type="ECO:0000313" key="6">
    <source>
        <dbReference type="Proteomes" id="UP000053523"/>
    </source>
</evidence>
<dbReference type="EMBL" id="LORN02000015">
    <property type="protein sequence ID" value="PNN21430.1"/>
    <property type="molecule type" value="Genomic_DNA"/>
</dbReference>
<dbReference type="AlphaFoldDB" id="A0A2K0A8T0"/>
<sequence length="380" mass="43496">MKSVGLITEYNPFHNGHLYHAQQSKLQSDAEISIAIMSGNFVMRGEPAIYNKFLRTKMALSGVDLVVELPAIASLSSSDYFATFAIKVAHYLDIDTIAFGSEINDISRLENVASNINSLEQSSYFQDLIKQGNSYAKIVHDLIDDQQVLRSPNNILGVAYIKAISNIAPTIQRIAIQRQSTAHHDQEIKHDSFASGSAIRHALLNKENTWKDVVPTDIKHLYETPHLLKKQTFNFIKYNILSRSSEELSHIYTMSEGFEHRLKSNIQNAQDFDTFMSLIKTKRFTHTHIQRVLMQILLNINKSDFDDEIRGVRILGMNQRGQQYLKYLKKQFPNRFFVTNINKETASLFKNEIKTTHIYNLISGQRANDFNTPVIINKKN</sequence>